<dbReference type="AlphaFoldDB" id="A0A060XRV9"/>
<gene>
    <name evidence="2" type="ORF">GSONMT00010770001</name>
</gene>
<feature type="compositionally biased region" description="Basic and acidic residues" evidence="1">
    <location>
        <begin position="15"/>
        <end position="38"/>
    </location>
</feature>
<dbReference type="STRING" id="8022.A0A060XRV9"/>
<reference evidence="2" key="1">
    <citation type="journal article" date="2014" name="Nat. Commun.">
        <title>The rainbow trout genome provides novel insights into evolution after whole-genome duplication in vertebrates.</title>
        <authorList>
            <person name="Berthelot C."/>
            <person name="Brunet F."/>
            <person name="Chalopin D."/>
            <person name="Juanchich A."/>
            <person name="Bernard M."/>
            <person name="Noel B."/>
            <person name="Bento P."/>
            <person name="Da Silva C."/>
            <person name="Labadie K."/>
            <person name="Alberti A."/>
            <person name="Aury J.M."/>
            <person name="Louis A."/>
            <person name="Dehais P."/>
            <person name="Bardou P."/>
            <person name="Montfort J."/>
            <person name="Klopp C."/>
            <person name="Cabau C."/>
            <person name="Gaspin C."/>
            <person name="Thorgaard G.H."/>
            <person name="Boussaha M."/>
            <person name="Quillet E."/>
            <person name="Guyomard R."/>
            <person name="Galiana D."/>
            <person name="Bobe J."/>
            <person name="Volff J.N."/>
            <person name="Genet C."/>
            <person name="Wincker P."/>
            <person name="Jaillon O."/>
            <person name="Roest Crollius H."/>
            <person name="Guiguen Y."/>
        </authorList>
    </citation>
    <scope>NUCLEOTIDE SEQUENCE [LARGE SCALE GENOMIC DNA]</scope>
</reference>
<feature type="region of interest" description="Disordered" evidence="1">
    <location>
        <begin position="1"/>
        <end position="38"/>
    </location>
</feature>
<dbReference type="Proteomes" id="UP000193380">
    <property type="component" value="Unassembled WGS sequence"/>
</dbReference>
<dbReference type="EMBL" id="FR905486">
    <property type="protein sequence ID" value="CDQ79660.1"/>
    <property type="molecule type" value="Genomic_DNA"/>
</dbReference>
<dbReference type="PaxDb" id="8022-A0A060XRV9"/>
<evidence type="ECO:0000313" key="2">
    <source>
        <dbReference type="EMBL" id="CDQ79660.1"/>
    </source>
</evidence>
<accession>A0A060XRV9</accession>
<evidence type="ECO:0000313" key="3">
    <source>
        <dbReference type="Proteomes" id="UP000193380"/>
    </source>
</evidence>
<name>A0A060XRV9_ONCMY</name>
<reference evidence="2" key="2">
    <citation type="submission" date="2014-03" db="EMBL/GenBank/DDBJ databases">
        <authorList>
            <person name="Genoscope - CEA"/>
        </authorList>
    </citation>
    <scope>NUCLEOTIDE SEQUENCE</scope>
</reference>
<organism evidence="2 3">
    <name type="scientific">Oncorhynchus mykiss</name>
    <name type="common">Rainbow trout</name>
    <name type="synonym">Salmo gairdneri</name>
    <dbReference type="NCBI Taxonomy" id="8022"/>
    <lineage>
        <taxon>Eukaryota</taxon>
        <taxon>Metazoa</taxon>
        <taxon>Chordata</taxon>
        <taxon>Craniata</taxon>
        <taxon>Vertebrata</taxon>
        <taxon>Euteleostomi</taxon>
        <taxon>Actinopterygii</taxon>
        <taxon>Neopterygii</taxon>
        <taxon>Teleostei</taxon>
        <taxon>Protacanthopterygii</taxon>
        <taxon>Salmoniformes</taxon>
        <taxon>Salmonidae</taxon>
        <taxon>Salmoninae</taxon>
        <taxon>Oncorhynchus</taxon>
    </lineage>
</organism>
<protein>
    <submittedName>
        <fullName evidence="2">Uncharacterized protein</fullName>
    </submittedName>
</protein>
<evidence type="ECO:0000256" key="1">
    <source>
        <dbReference type="SAM" id="MobiDB-lite"/>
    </source>
</evidence>
<proteinExistence type="predicted"/>
<sequence>MDEHKGHDTVSVVAERTEKRKQLEENQQKSELKTQDREKEMQKLRQAVVSLKVNVRSIYSEITVRLSEVLARAE</sequence>